<dbReference type="PANTHER" id="PTHR33321">
    <property type="match status" value="1"/>
</dbReference>
<dbReference type="RefSeq" id="XP_018145803.1">
    <property type="nucleotide sequence ID" value="XM_018291533.1"/>
</dbReference>
<feature type="region of interest" description="Disordered" evidence="1">
    <location>
        <begin position="1"/>
        <end position="27"/>
    </location>
</feature>
<sequence>MPPHPETTPLPSPFPNTSPAIPKPTTAKSQEFTLPKLRLEIRDLTHPGANLVFTTVNASQTIITAARNVLRLLYNSPSDPTTTPPPTRSVTFILRDMPGVAYATGIELDDDHKEIHFSLNHIVNTAKDRTGREITGVVTHELVHCLQWNAFGTCPGGLIEGIADWVRLNCDLAPPHWKKEVVEKWDAGYQHTAYFLDYLEKKIGEGFIRRLNEKLRIERYEEKRFWLELTGRTVNELFKEYVASITGEQ</sequence>
<evidence type="ECO:0000313" key="3">
    <source>
        <dbReference type="Proteomes" id="UP000078397"/>
    </source>
</evidence>
<organism evidence="2 3">
    <name type="scientific">Pochonia chlamydosporia 170</name>
    <dbReference type="NCBI Taxonomy" id="1380566"/>
    <lineage>
        <taxon>Eukaryota</taxon>
        <taxon>Fungi</taxon>
        <taxon>Dikarya</taxon>
        <taxon>Ascomycota</taxon>
        <taxon>Pezizomycotina</taxon>
        <taxon>Sordariomycetes</taxon>
        <taxon>Hypocreomycetidae</taxon>
        <taxon>Hypocreales</taxon>
        <taxon>Clavicipitaceae</taxon>
        <taxon>Pochonia</taxon>
    </lineage>
</organism>
<evidence type="ECO:0000256" key="1">
    <source>
        <dbReference type="SAM" id="MobiDB-lite"/>
    </source>
</evidence>
<feature type="compositionally biased region" description="Pro residues" evidence="1">
    <location>
        <begin position="1"/>
        <end position="16"/>
    </location>
</feature>
<evidence type="ECO:0008006" key="4">
    <source>
        <dbReference type="Google" id="ProtNLM"/>
    </source>
</evidence>
<dbReference type="STRING" id="1380566.A0A179FV53"/>
<name>A0A179FV53_METCM</name>
<comment type="caution">
    <text evidence="2">The sequence shown here is derived from an EMBL/GenBank/DDBJ whole genome shotgun (WGS) entry which is preliminary data.</text>
</comment>
<dbReference type="OrthoDB" id="891726at2759"/>
<protein>
    <recommendedName>
        <fullName evidence="4">PBSP domain-containing protein</fullName>
    </recommendedName>
</protein>
<dbReference type="EMBL" id="LSBJ02000003">
    <property type="protein sequence ID" value="OAQ68953.1"/>
    <property type="molecule type" value="Genomic_DNA"/>
</dbReference>
<proteinExistence type="predicted"/>
<reference evidence="2 3" key="1">
    <citation type="journal article" date="2016" name="PLoS Pathog.">
        <title>Biosynthesis of antibiotic leucinostatins in bio-control fungus Purpureocillium lilacinum and their inhibition on phytophthora revealed by genome mining.</title>
        <authorList>
            <person name="Wang G."/>
            <person name="Liu Z."/>
            <person name="Lin R."/>
            <person name="Li E."/>
            <person name="Mao Z."/>
            <person name="Ling J."/>
            <person name="Yang Y."/>
            <person name="Yin W.B."/>
            <person name="Xie B."/>
        </authorList>
    </citation>
    <scope>NUCLEOTIDE SEQUENCE [LARGE SCALE GENOMIC DNA]</scope>
    <source>
        <strain evidence="2">170</strain>
    </source>
</reference>
<dbReference type="PANTHER" id="PTHR33321:SF12">
    <property type="entry name" value="PLANT BASIC SECRETORY PROTEIN (BSP) FAMILY PROTEIN"/>
    <property type="match status" value="1"/>
</dbReference>
<dbReference type="AlphaFoldDB" id="A0A179FV53"/>
<dbReference type="KEGG" id="pchm:VFPPC_13761"/>
<dbReference type="InterPro" id="IPR007541">
    <property type="entry name" value="Uncharacterised_BSP"/>
</dbReference>
<dbReference type="GeneID" id="28855527"/>
<dbReference type="Pfam" id="PF04450">
    <property type="entry name" value="BSP"/>
    <property type="match status" value="1"/>
</dbReference>
<accession>A0A179FV53</accession>
<dbReference type="Proteomes" id="UP000078397">
    <property type="component" value="Unassembled WGS sequence"/>
</dbReference>
<gene>
    <name evidence="2" type="ORF">VFPPC_13761</name>
</gene>
<evidence type="ECO:0000313" key="2">
    <source>
        <dbReference type="EMBL" id="OAQ68953.1"/>
    </source>
</evidence>
<keyword evidence="3" id="KW-1185">Reference proteome</keyword>